<dbReference type="Gene3D" id="2.60.120.620">
    <property type="entry name" value="q2cbj1_9rhob like domain"/>
    <property type="match status" value="1"/>
</dbReference>
<dbReference type="GO" id="GO:0005506">
    <property type="term" value="F:iron ion binding"/>
    <property type="evidence" value="ECO:0007669"/>
    <property type="project" value="InterPro"/>
</dbReference>
<dbReference type="GO" id="GO:0005789">
    <property type="term" value="C:endoplasmic reticulum membrane"/>
    <property type="evidence" value="ECO:0007669"/>
    <property type="project" value="UniProtKB-SubCell"/>
</dbReference>
<organism evidence="10 11">
    <name type="scientific">Chlamydomonas reinhardtii</name>
    <name type="common">Chlamydomonas smithii</name>
    <dbReference type="NCBI Taxonomy" id="3055"/>
    <lineage>
        <taxon>Eukaryota</taxon>
        <taxon>Viridiplantae</taxon>
        <taxon>Chlorophyta</taxon>
        <taxon>core chlorophytes</taxon>
        <taxon>Chlorophyceae</taxon>
        <taxon>CS clade</taxon>
        <taxon>Chlamydomonadales</taxon>
        <taxon>Chlamydomonadaceae</taxon>
        <taxon>Chlamydomonas</taxon>
    </lineage>
</organism>
<reference evidence="10 11" key="1">
    <citation type="journal article" date="2007" name="Science">
        <title>The Chlamydomonas genome reveals the evolution of key animal and plant functions.</title>
        <authorList>
            <person name="Merchant S.S."/>
            <person name="Prochnik S.E."/>
            <person name="Vallon O."/>
            <person name="Harris E.H."/>
            <person name="Karpowicz S.J."/>
            <person name="Witman G.B."/>
            <person name="Terry A."/>
            <person name="Salamov A."/>
            <person name="Fritz-Laylin L.K."/>
            <person name="Marechal-Drouard L."/>
            <person name="Marshall W.F."/>
            <person name="Qu L.H."/>
            <person name="Nelson D.R."/>
            <person name="Sanderfoot A.A."/>
            <person name="Spalding M.H."/>
            <person name="Kapitonov V.V."/>
            <person name="Ren Q."/>
            <person name="Ferris P."/>
            <person name="Lindquist E."/>
            <person name="Shapiro H."/>
            <person name="Lucas S.M."/>
            <person name="Grimwood J."/>
            <person name="Schmutz J."/>
            <person name="Cardol P."/>
            <person name="Cerutti H."/>
            <person name="Chanfreau G."/>
            <person name="Chen C.L."/>
            <person name="Cognat V."/>
            <person name="Croft M.T."/>
            <person name="Dent R."/>
            <person name="Dutcher S."/>
            <person name="Fernandez E."/>
            <person name="Fukuzawa H."/>
            <person name="Gonzalez-Ballester D."/>
            <person name="Gonzalez-Halphen D."/>
            <person name="Hallmann A."/>
            <person name="Hanikenne M."/>
            <person name="Hippler M."/>
            <person name="Inwood W."/>
            <person name="Jabbari K."/>
            <person name="Kalanon M."/>
            <person name="Kuras R."/>
            <person name="Lefebvre P.A."/>
            <person name="Lemaire S.D."/>
            <person name="Lobanov A.V."/>
            <person name="Lohr M."/>
            <person name="Manuell A."/>
            <person name="Meier I."/>
            <person name="Mets L."/>
            <person name="Mittag M."/>
            <person name="Mittelmeier T."/>
            <person name="Moroney J.V."/>
            <person name="Moseley J."/>
            <person name="Napoli C."/>
            <person name="Nedelcu A.M."/>
            <person name="Niyogi K."/>
            <person name="Novoselov S.V."/>
            <person name="Paulsen I.T."/>
            <person name="Pazour G."/>
            <person name="Purton S."/>
            <person name="Ral J.P."/>
            <person name="Riano-Pachon D.M."/>
            <person name="Riekhof W."/>
            <person name="Rymarquis L."/>
            <person name="Schroda M."/>
            <person name="Stern D."/>
            <person name="Umen J."/>
            <person name="Willows R."/>
            <person name="Wilson N."/>
            <person name="Zimmer S.L."/>
            <person name="Allmer J."/>
            <person name="Balk J."/>
            <person name="Bisova K."/>
            <person name="Chen C.J."/>
            <person name="Elias M."/>
            <person name="Gendler K."/>
            <person name="Hauser C."/>
            <person name="Lamb M.R."/>
            <person name="Ledford H."/>
            <person name="Long J.C."/>
            <person name="Minagawa J."/>
            <person name="Page M.D."/>
            <person name="Pan J."/>
            <person name="Pootakham W."/>
            <person name="Roje S."/>
            <person name="Rose A."/>
            <person name="Stahlberg E."/>
            <person name="Terauchi A.M."/>
            <person name="Yang P."/>
            <person name="Ball S."/>
            <person name="Bowler C."/>
            <person name="Dieckmann C.L."/>
            <person name="Gladyshev V.N."/>
            <person name="Green P."/>
            <person name="Jorgensen R."/>
            <person name="Mayfield S."/>
            <person name="Mueller-Roeber B."/>
            <person name="Rajamani S."/>
            <person name="Sayre R.T."/>
            <person name="Brokstein P."/>
            <person name="Dubchak I."/>
            <person name="Goodstein D."/>
            <person name="Hornick L."/>
            <person name="Huang Y.W."/>
            <person name="Jhaveri J."/>
            <person name="Luo Y."/>
            <person name="Martinez D."/>
            <person name="Ngau W.C."/>
            <person name="Otillar B."/>
            <person name="Poliakov A."/>
            <person name="Porter A."/>
            <person name="Szajkowski L."/>
            <person name="Werner G."/>
            <person name="Zhou K."/>
            <person name="Grigoriev I.V."/>
            <person name="Rokhsar D.S."/>
            <person name="Grossman A.R."/>
        </authorList>
    </citation>
    <scope>NUCLEOTIDE SEQUENCE [LARGE SCALE GENOMIC DNA]</scope>
    <source>
        <strain evidence="11">CC-503</strain>
    </source>
</reference>
<dbReference type="EMBL" id="CM008962">
    <property type="protein sequence ID" value="PNW88110.1"/>
    <property type="molecule type" value="Genomic_DNA"/>
</dbReference>
<dbReference type="Proteomes" id="UP000006906">
    <property type="component" value="Chromosome 1"/>
</dbReference>
<gene>
    <name evidence="10" type="ORF">CHLRE_01g014650v5</name>
</gene>
<evidence type="ECO:0000256" key="7">
    <source>
        <dbReference type="ARBA" id="ARBA00049169"/>
    </source>
</evidence>
<keyword evidence="5" id="KW-0560">Oxidoreductase</keyword>
<dbReference type="GO" id="GO:0031418">
    <property type="term" value="F:L-ascorbic acid binding"/>
    <property type="evidence" value="ECO:0007669"/>
    <property type="project" value="InterPro"/>
</dbReference>
<evidence type="ECO:0000313" key="11">
    <source>
        <dbReference type="Proteomes" id="UP000006906"/>
    </source>
</evidence>
<proteinExistence type="predicted"/>
<dbReference type="GO" id="GO:0005783">
    <property type="term" value="C:endoplasmic reticulum"/>
    <property type="evidence" value="ECO:0000318"/>
    <property type="project" value="GO_Central"/>
</dbReference>
<evidence type="ECO:0000256" key="3">
    <source>
        <dbReference type="ARBA" id="ARBA00022723"/>
    </source>
</evidence>
<dbReference type="Gramene" id="PNW88110">
    <property type="protein sequence ID" value="PNW88110"/>
    <property type="gene ID" value="CHLRE_01g014650v5"/>
</dbReference>
<evidence type="ECO:0000313" key="10">
    <source>
        <dbReference type="EMBL" id="PNW88110.1"/>
    </source>
</evidence>
<dbReference type="InParanoid" id="A0A2K3E5Q0"/>
<evidence type="ECO:0000256" key="4">
    <source>
        <dbReference type="ARBA" id="ARBA00022964"/>
    </source>
</evidence>
<evidence type="ECO:0000256" key="1">
    <source>
        <dbReference type="ARBA" id="ARBA00001961"/>
    </source>
</evidence>
<sequence>MIMRICSLGCIILSLASWRSVQGSRSEEDTFIGWQGEQYAAFHTSTASDEVIGEGSLFSLNETARPAWIQTISYKPRAMVYHNFLSDRECRHIIDLAHAQMKRSTVVGSKNAGVVDDIRTSYGTFLRRHQDPVIAAIEHRLALWSHLPASHQEDMQVLRYGPTNKYGPHIDGLERVATVLIYLVEPDYGGETAFTESVWSHPELQGQAERANLSQCARGRVAYKPKRGDALMFFDTMPDYKQTDVHSMHTGCPVVEGVKWNAVKWLHGTPFRGDEYERALKEPFKPLPDPGICANLHEMCETWALQGECKNNPGFMIGAGASMGSCRLACNDCERCAEGDMDCYRRNRDSGGFLNFDESELKGI</sequence>
<protein>
    <recommendedName>
        <fullName evidence="9">Fe2OG dioxygenase domain-containing protein</fullName>
    </recommendedName>
</protein>
<dbReference type="AlphaFoldDB" id="A0A2K3E5Q0"/>
<name>A0A2K3E5Q0_CHLRE</name>
<dbReference type="PANTHER" id="PTHR10869">
    <property type="entry name" value="PROLYL 4-HYDROXYLASE ALPHA SUBUNIT"/>
    <property type="match status" value="1"/>
</dbReference>
<dbReference type="PROSITE" id="PS51471">
    <property type="entry name" value="FE2OG_OXY"/>
    <property type="match status" value="1"/>
</dbReference>
<dbReference type="STRING" id="3055.A0A2K3E5Q0"/>
<comment type="catalytic activity">
    <reaction evidence="7">
        <text>L-prolyl-[collagen] + 2-oxoglutarate + O2 = trans-4-hydroxy-L-prolyl-[collagen] + succinate + CO2</text>
        <dbReference type="Rhea" id="RHEA:18945"/>
        <dbReference type="Rhea" id="RHEA-COMP:11676"/>
        <dbReference type="Rhea" id="RHEA-COMP:11680"/>
        <dbReference type="ChEBI" id="CHEBI:15379"/>
        <dbReference type="ChEBI" id="CHEBI:16526"/>
        <dbReference type="ChEBI" id="CHEBI:16810"/>
        <dbReference type="ChEBI" id="CHEBI:30031"/>
        <dbReference type="ChEBI" id="CHEBI:50342"/>
        <dbReference type="ChEBI" id="CHEBI:61965"/>
        <dbReference type="EC" id="1.14.11.2"/>
    </reaction>
</comment>
<keyword evidence="3" id="KW-0479">Metal-binding</keyword>
<accession>A0A2K3E5Q0</accession>
<evidence type="ECO:0000256" key="2">
    <source>
        <dbReference type="ARBA" id="ARBA00004648"/>
    </source>
</evidence>
<dbReference type="InterPro" id="IPR045054">
    <property type="entry name" value="P4HA-like"/>
</dbReference>
<feature type="domain" description="Fe2OG dioxygenase" evidence="9">
    <location>
        <begin position="151"/>
        <end position="268"/>
    </location>
</feature>
<dbReference type="InterPro" id="IPR006620">
    <property type="entry name" value="Pro_4_hyd_alph"/>
</dbReference>
<feature type="signal peptide" evidence="8">
    <location>
        <begin position="1"/>
        <end position="23"/>
    </location>
</feature>
<feature type="chain" id="PRO_5014335483" description="Fe2OG dioxygenase domain-containing protein" evidence="8">
    <location>
        <begin position="24"/>
        <end position="364"/>
    </location>
</feature>
<keyword evidence="4" id="KW-0223">Dioxygenase</keyword>
<keyword evidence="8" id="KW-0732">Signal</keyword>
<dbReference type="Pfam" id="PF13640">
    <property type="entry name" value="2OG-FeII_Oxy_3"/>
    <property type="match status" value="1"/>
</dbReference>
<evidence type="ECO:0000259" key="9">
    <source>
        <dbReference type="PROSITE" id="PS51471"/>
    </source>
</evidence>
<dbReference type="GeneID" id="5715091"/>
<keyword evidence="6" id="KW-0408">Iron</keyword>
<dbReference type="ExpressionAtlas" id="A0A2K3E5Q0">
    <property type="expression patterns" value="baseline"/>
</dbReference>
<dbReference type="PANTHER" id="PTHR10869:SF238">
    <property type="entry name" value="PROLYL 4-HYDROXYLASE 6-RELATED"/>
    <property type="match status" value="1"/>
</dbReference>
<comment type="cofactor">
    <cofactor evidence="1">
        <name>L-ascorbate</name>
        <dbReference type="ChEBI" id="CHEBI:38290"/>
    </cofactor>
</comment>
<evidence type="ECO:0000256" key="6">
    <source>
        <dbReference type="ARBA" id="ARBA00023004"/>
    </source>
</evidence>
<dbReference type="SMART" id="SM00702">
    <property type="entry name" value="P4Hc"/>
    <property type="match status" value="1"/>
</dbReference>
<dbReference type="KEGG" id="cre:CHLRE_01g014650v5"/>
<dbReference type="InterPro" id="IPR044862">
    <property type="entry name" value="Pro_4_hyd_alph_FE2OG_OXY"/>
</dbReference>
<dbReference type="OMA" id="KYGPHID"/>
<dbReference type="RefSeq" id="XP_042928286.1">
    <property type="nucleotide sequence ID" value="XM_043058372.1"/>
</dbReference>
<dbReference type="GO" id="GO:0004656">
    <property type="term" value="F:procollagen-proline 4-dioxygenase activity"/>
    <property type="evidence" value="ECO:0000318"/>
    <property type="project" value="GO_Central"/>
</dbReference>
<comment type="subcellular location">
    <subcellularLocation>
        <location evidence="2">Endoplasmic reticulum membrane</location>
        <topology evidence="2">Single-pass type II membrane protein</topology>
    </subcellularLocation>
</comment>
<evidence type="ECO:0000256" key="5">
    <source>
        <dbReference type="ARBA" id="ARBA00023002"/>
    </source>
</evidence>
<dbReference type="OrthoDB" id="420380at2759"/>
<dbReference type="InterPro" id="IPR005123">
    <property type="entry name" value="Oxoglu/Fe-dep_dioxygenase_dom"/>
</dbReference>
<keyword evidence="11" id="KW-1185">Reference proteome</keyword>
<evidence type="ECO:0000256" key="8">
    <source>
        <dbReference type="SAM" id="SignalP"/>
    </source>
</evidence>